<protein>
    <submittedName>
        <fullName evidence="2">DUF420 domain-containing protein</fullName>
    </submittedName>
</protein>
<feature type="transmembrane region" description="Helical" evidence="1">
    <location>
        <begin position="12"/>
        <end position="33"/>
    </location>
</feature>
<keyword evidence="1" id="KW-0812">Transmembrane</keyword>
<evidence type="ECO:0000313" key="2">
    <source>
        <dbReference type="EMBL" id="MBC5840102.1"/>
    </source>
</evidence>
<feature type="transmembrane region" description="Helical" evidence="1">
    <location>
        <begin position="159"/>
        <end position="178"/>
    </location>
</feature>
<dbReference type="PANTHER" id="PTHR37692">
    <property type="entry name" value="HYPOTHETICAL MEMBRANE SPANNING PROTEIN"/>
    <property type="match status" value="1"/>
</dbReference>
<dbReference type="InterPro" id="IPR013833">
    <property type="entry name" value="Cyt_c_oxidase_su3_a-hlx"/>
</dbReference>
<accession>A0ABR7J3R2</accession>
<evidence type="ECO:0000256" key="1">
    <source>
        <dbReference type="SAM" id="Phobius"/>
    </source>
</evidence>
<keyword evidence="1" id="KW-0472">Membrane</keyword>
<reference evidence="2 3" key="1">
    <citation type="submission" date="2020-08" db="EMBL/GenBank/DDBJ databases">
        <title>Description of novel Flavobacterium F-380 isolate.</title>
        <authorList>
            <person name="Saticioglu I.B."/>
            <person name="Duman M."/>
            <person name="Altun S."/>
        </authorList>
    </citation>
    <scope>NUCLEOTIDE SEQUENCE [LARGE SCALE GENOMIC DNA]</scope>
    <source>
        <strain evidence="2 3">F-380</strain>
    </source>
</reference>
<organism evidence="2 3">
    <name type="scientific">Flavobacterium kayseriense</name>
    <dbReference type="NCBI Taxonomy" id="2764714"/>
    <lineage>
        <taxon>Bacteria</taxon>
        <taxon>Pseudomonadati</taxon>
        <taxon>Bacteroidota</taxon>
        <taxon>Flavobacteriia</taxon>
        <taxon>Flavobacteriales</taxon>
        <taxon>Flavobacteriaceae</taxon>
        <taxon>Flavobacterium</taxon>
    </lineage>
</organism>
<feature type="transmembrane region" description="Helical" evidence="1">
    <location>
        <begin position="117"/>
        <end position="139"/>
    </location>
</feature>
<name>A0ABR7J3R2_9FLAO</name>
<dbReference type="Gene3D" id="1.20.120.80">
    <property type="entry name" value="Cytochrome c oxidase, subunit III, four-helix bundle"/>
    <property type="match status" value="1"/>
</dbReference>
<dbReference type="RefSeq" id="WP_187008700.1">
    <property type="nucleotide sequence ID" value="NZ_JACRUI010000001.1"/>
</dbReference>
<dbReference type="Proteomes" id="UP000629963">
    <property type="component" value="Unassembled WGS sequence"/>
</dbReference>
<feature type="transmembrane region" description="Helical" evidence="1">
    <location>
        <begin position="79"/>
        <end position="97"/>
    </location>
</feature>
<keyword evidence="1" id="KW-1133">Transmembrane helix</keyword>
<proteinExistence type="predicted"/>
<gene>
    <name evidence="2" type="ORF">H8R23_01685</name>
</gene>
<dbReference type="InterPro" id="IPR007352">
    <property type="entry name" value="DUF420"/>
</dbReference>
<feature type="transmembrane region" description="Helical" evidence="1">
    <location>
        <begin position="45"/>
        <end position="67"/>
    </location>
</feature>
<keyword evidence="3" id="KW-1185">Reference proteome</keyword>
<dbReference type="PANTHER" id="PTHR37692:SF1">
    <property type="entry name" value="DUF420 DOMAIN-CONTAINING PROTEIN"/>
    <property type="match status" value="1"/>
</dbReference>
<sequence>MENQASKLKYKNWIILLSVAIPIVVVLLFSVNLKKMGFAVEPLTFLPPIYASINALTAVFLVSAVIAIKKGNRALHENLMKSAIACSVAFLAMYVAYHMTSDSTKFGGEGIVMYVYYFILFTHIVLSVIIIPLVLITYVRALSQLFDQHKKIAKITFPIWLYVAVTGVVVYLMISPYYV</sequence>
<evidence type="ECO:0000313" key="3">
    <source>
        <dbReference type="Proteomes" id="UP000629963"/>
    </source>
</evidence>
<dbReference type="Pfam" id="PF04238">
    <property type="entry name" value="DUF420"/>
    <property type="match status" value="1"/>
</dbReference>
<dbReference type="EMBL" id="JACRUJ010000001">
    <property type="protein sequence ID" value="MBC5840102.1"/>
    <property type="molecule type" value="Genomic_DNA"/>
</dbReference>
<comment type="caution">
    <text evidence="2">The sequence shown here is derived from an EMBL/GenBank/DDBJ whole genome shotgun (WGS) entry which is preliminary data.</text>
</comment>